<dbReference type="InterPro" id="IPR001650">
    <property type="entry name" value="Helicase_C-like"/>
</dbReference>
<feature type="region of interest" description="Disordered" evidence="7">
    <location>
        <begin position="24"/>
        <end position="197"/>
    </location>
</feature>
<dbReference type="Gene3D" id="3.40.50.10810">
    <property type="entry name" value="Tandem AAA-ATPase domain"/>
    <property type="match status" value="1"/>
</dbReference>
<evidence type="ECO:0000256" key="4">
    <source>
        <dbReference type="ARBA" id="ARBA00022806"/>
    </source>
</evidence>
<feature type="compositionally biased region" description="Basic and acidic residues" evidence="7">
    <location>
        <begin position="369"/>
        <end position="389"/>
    </location>
</feature>
<dbReference type="InterPro" id="IPR027417">
    <property type="entry name" value="P-loop_NTPase"/>
</dbReference>
<organism evidence="10 11">
    <name type="scientific">Oldenlandia corymbosa var. corymbosa</name>
    <dbReference type="NCBI Taxonomy" id="529605"/>
    <lineage>
        <taxon>Eukaryota</taxon>
        <taxon>Viridiplantae</taxon>
        <taxon>Streptophyta</taxon>
        <taxon>Embryophyta</taxon>
        <taxon>Tracheophyta</taxon>
        <taxon>Spermatophyta</taxon>
        <taxon>Magnoliopsida</taxon>
        <taxon>eudicotyledons</taxon>
        <taxon>Gunneridae</taxon>
        <taxon>Pentapetalae</taxon>
        <taxon>asterids</taxon>
        <taxon>lamiids</taxon>
        <taxon>Gentianales</taxon>
        <taxon>Rubiaceae</taxon>
        <taxon>Rubioideae</taxon>
        <taxon>Spermacoceae</taxon>
        <taxon>Hedyotis-Oldenlandia complex</taxon>
        <taxon>Oldenlandia</taxon>
    </lineage>
</organism>
<evidence type="ECO:0000256" key="6">
    <source>
        <dbReference type="ARBA" id="ARBA00023242"/>
    </source>
</evidence>
<dbReference type="GO" id="GO:0004386">
    <property type="term" value="F:helicase activity"/>
    <property type="evidence" value="ECO:0007669"/>
    <property type="project" value="UniProtKB-KW"/>
</dbReference>
<feature type="region of interest" description="Disordered" evidence="7">
    <location>
        <begin position="234"/>
        <end position="421"/>
    </location>
</feature>
<feature type="compositionally biased region" description="Polar residues" evidence="7">
    <location>
        <begin position="254"/>
        <end position="263"/>
    </location>
</feature>
<dbReference type="GO" id="GO:0005524">
    <property type="term" value="F:ATP binding"/>
    <property type="evidence" value="ECO:0007669"/>
    <property type="project" value="UniProtKB-KW"/>
</dbReference>
<dbReference type="InterPro" id="IPR044567">
    <property type="entry name" value="CLSY/DRD1"/>
</dbReference>
<dbReference type="InterPro" id="IPR014001">
    <property type="entry name" value="Helicase_ATP-bd"/>
</dbReference>
<dbReference type="InterPro" id="IPR038718">
    <property type="entry name" value="SNF2-like_sf"/>
</dbReference>
<keyword evidence="2" id="KW-0547">Nucleotide-binding</keyword>
<dbReference type="Pfam" id="PF00176">
    <property type="entry name" value="SNF2-rel_dom"/>
    <property type="match status" value="1"/>
</dbReference>
<comment type="subcellular location">
    <subcellularLocation>
        <location evidence="1">Nucleus</location>
    </subcellularLocation>
</comment>
<feature type="compositionally biased region" description="Basic and acidic residues" evidence="7">
    <location>
        <begin position="412"/>
        <end position="421"/>
    </location>
</feature>
<evidence type="ECO:0000256" key="1">
    <source>
        <dbReference type="ARBA" id="ARBA00004123"/>
    </source>
</evidence>
<accession>A0AAV1D2X8</accession>
<proteinExistence type="predicted"/>
<evidence type="ECO:0000313" key="10">
    <source>
        <dbReference type="EMBL" id="CAI9102080.1"/>
    </source>
</evidence>
<dbReference type="InterPro" id="IPR000330">
    <property type="entry name" value="SNF2_N"/>
</dbReference>
<feature type="compositionally biased region" description="Basic and acidic residues" evidence="7">
    <location>
        <begin position="264"/>
        <end position="295"/>
    </location>
</feature>
<evidence type="ECO:0000256" key="7">
    <source>
        <dbReference type="SAM" id="MobiDB-lite"/>
    </source>
</evidence>
<evidence type="ECO:0000256" key="5">
    <source>
        <dbReference type="ARBA" id="ARBA00022840"/>
    </source>
</evidence>
<dbReference type="InterPro" id="IPR049730">
    <property type="entry name" value="SNF2/RAD54-like_C"/>
</dbReference>
<dbReference type="GO" id="GO:0016787">
    <property type="term" value="F:hydrolase activity"/>
    <property type="evidence" value="ECO:0007669"/>
    <property type="project" value="UniProtKB-KW"/>
</dbReference>
<dbReference type="PANTHER" id="PTHR45821">
    <property type="entry name" value="SNF2 DOMAIN-CONTAINING PROTEIN CLASSY 2-RELATED"/>
    <property type="match status" value="1"/>
</dbReference>
<dbReference type="Proteomes" id="UP001161247">
    <property type="component" value="Chromosome 4"/>
</dbReference>
<feature type="compositionally biased region" description="Acidic residues" evidence="7">
    <location>
        <begin position="353"/>
        <end position="368"/>
    </location>
</feature>
<feature type="domain" description="Helicase C-terminal" evidence="9">
    <location>
        <begin position="1026"/>
        <end position="1185"/>
    </location>
</feature>
<dbReference type="SMART" id="SM00490">
    <property type="entry name" value="HELICc"/>
    <property type="match status" value="1"/>
</dbReference>
<gene>
    <name evidence="10" type="ORF">OLC1_LOCUS11504</name>
</gene>
<feature type="compositionally biased region" description="Acidic residues" evidence="7">
    <location>
        <begin position="323"/>
        <end position="335"/>
    </location>
</feature>
<evidence type="ECO:0000256" key="2">
    <source>
        <dbReference type="ARBA" id="ARBA00022741"/>
    </source>
</evidence>
<keyword evidence="3" id="KW-0378">Hydrolase</keyword>
<dbReference type="Gene3D" id="3.40.50.300">
    <property type="entry name" value="P-loop containing nucleotide triphosphate hydrolases"/>
    <property type="match status" value="1"/>
</dbReference>
<dbReference type="PROSITE" id="PS51192">
    <property type="entry name" value="HELICASE_ATP_BIND_1"/>
    <property type="match status" value="1"/>
</dbReference>
<dbReference type="SUPFAM" id="SSF52540">
    <property type="entry name" value="P-loop containing nucleoside triphosphate hydrolases"/>
    <property type="match status" value="2"/>
</dbReference>
<feature type="compositionally biased region" description="Low complexity" evidence="7">
    <location>
        <begin position="338"/>
        <end position="352"/>
    </location>
</feature>
<reference evidence="10" key="1">
    <citation type="submission" date="2023-03" db="EMBL/GenBank/DDBJ databases">
        <authorList>
            <person name="Julca I."/>
        </authorList>
    </citation>
    <scope>NUCLEOTIDE SEQUENCE</scope>
</reference>
<dbReference type="EMBL" id="OX459121">
    <property type="protein sequence ID" value="CAI9102080.1"/>
    <property type="molecule type" value="Genomic_DNA"/>
</dbReference>
<sequence length="1230" mass="139444">MNSPPLTIAQRVKGRKLFQEKLQEKLSAGRKQKAKYVESDKESEEDVRSVGLKRRMRPQGPNPGRKRRRSNNTNVHIESLEESDEVIAEHGNNGIHDVRDDSSSESSSSDGIELLSQTPAGASSMNFKPKPIEERKVVTLSEESEESDGQHFGHSDSEPEVQLIDKAMSSKSMLRKGNGKGSSHSSQQGLGTKKLEEKQAFEEIKAFLDKRPASAQSSRNLVERVRNYHAGAEVNYHSSFQKNSNYGRKPNGATGLSKNNIATNREEETKYFNKSNREEEPKYINKSNREEEPKYFNRIKKGSKSKKEEILSYPSSDSSSSTDTDDDDSDDEEYQAGETYSSASEELLSSSTNEEDEKGEDEEEDEEYSTTREEESEGERTKEEVTEKSRTKKSKPPQSEDEESYKIKPHGKIRESKCRRGGDQACFEKADNESIKGTENLDGEKTNQLHKKVRFSEQKKKVKKVEAKPNNLVDALFKSIVGNDDVVAEVKIHELEVEPSTSNRCILPKKFSFEDEEPKPVEKSEDEKMVEGLFDELEYAFMSETNSLEEDSVVENGSNADDDDPCSRGSHDLRLDEELGLVCCICNHIELERKYVDPKFAPNIRKDTRRGGDYERQSFFNDLDFTPEGSDFGDPLSACKGSVWDTIPGVQTKLYEHQREGFEFLWKNLEGTIDLAEIRNFDKSQTGGCIISHAPGTGKTLLTIVFIHTYLKLFPSSRPVIIAPASMLLTWEEEFKKWNPDLPFHNINNGELSGKENKKALEIVPKGKTPTEDLLRLVKIYSWTKEKSILGISYSLFEMLVGGRTEKKDFRKILVEMPGLVVMDEGHTPRSSKSLLWMALLKLQTNKRIILTGTPFQNNFGELFNTLRLVRPSTAELLSKDKTFSEMITARGRYSRQKNKHLETCYSISKNQAVDNEGIEKLKAAIAPFVHVHKGTILQRSLPGLKDSVILLNPQPIQKRFIGAIDASRGTASFEYDHKVALISTHPSLFRKCNPNAKEKAGIDMEALEKLRMDPSQGVKTKFVMEMVRLSCKVHEKVLVFTQYKDILHLMAQQLETRFKWEEGRHVIKMYGDVDQKTRQNIITSFNDPYSDAFVLLASTKCCSEGINLVGASRVVLIDVVWNPSVERQAICRAYRLGQKKVVHTYHLMAAGTTEESKYCRQIEKDRLSELVFTSTTKENIKVKNPAAAVDDAILQQMLADYNFKDMFEKIIYQPKEANLIESFGLEALM</sequence>
<evidence type="ECO:0000259" key="8">
    <source>
        <dbReference type="PROSITE" id="PS51192"/>
    </source>
</evidence>
<dbReference type="PANTHER" id="PTHR45821:SF25">
    <property type="entry name" value="HELICASE ATP-BINDING DOMAIN-CONTAINING PROTEIN"/>
    <property type="match status" value="1"/>
</dbReference>
<keyword evidence="6" id="KW-0539">Nucleus</keyword>
<feature type="domain" description="Helicase ATP-binding" evidence="8">
    <location>
        <begin position="680"/>
        <end position="873"/>
    </location>
</feature>
<evidence type="ECO:0000256" key="3">
    <source>
        <dbReference type="ARBA" id="ARBA00022801"/>
    </source>
</evidence>
<name>A0AAV1D2X8_OLDCO</name>
<feature type="compositionally biased region" description="Polar residues" evidence="7">
    <location>
        <begin position="236"/>
        <end position="246"/>
    </location>
</feature>
<dbReference type="Pfam" id="PF00271">
    <property type="entry name" value="Helicase_C"/>
    <property type="match status" value="1"/>
</dbReference>
<feature type="compositionally biased region" description="Polar residues" evidence="7">
    <location>
        <begin position="115"/>
        <end position="126"/>
    </location>
</feature>
<keyword evidence="4" id="KW-0347">Helicase</keyword>
<dbReference type="PROSITE" id="PS51194">
    <property type="entry name" value="HELICASE_CTER"/>
    <property type="match status" value="1"/>
</dbReference>
<dbReference type="GO" id="GO:0080188">
    <property type="term" value="P:gene silencing by siRNA-directed DNA methylation"/>
    <property type="evidence" value="ECO:0007669"/>
    <property type="project" value="InterPro"/>
</dbReference>
<feature type="compositionally biased region" description="Basic and acidic residues" evidence="7">
    <location>
        <begin position="148"/>
        <end position="157"/>
    </location>
</feature>
<feature type="compositionally biased region" description="Polar residues" evidence="7">
    <location>
        <begin position="181"/>
        <end position="190"/>
    </location>
</feature>
<keyword evidence="5" id="KW-0067">ATP-binding</keyword>
<dbReference type="AlphaFoldDB" id="A0AAV1D2X8"/>
<protein>
    <submittedName>
        <fullName evidence="10">OLC1v1000279C1</fullName>
    </submittedName>
</protein>
<evidence type="ECO:0000259" key="9">
    <source>
        <dbReference type="PROSITE" id="PS51194"/>
    </source>
</evidence>
<dbReference type="CDD" id="cd18793">
    <property type="entry name" value="SF2_C_SNF"/>
    <property type="match status" value="1"/>
</dbReference>
<keyword evidence="11" id="KW-1185">Reference proteome</keyword>
<dbReference type="GO" id="GO:0005634">
    <property type="term" value="C:nucleus"/>
    <property type="evidence" value="ECO:0007669"/>
    <property type="project" value="UniProtKB-SubCell"/>
</dbReference>
<dbReference type="SMART" id="SM00487">
    <property type="entry name" value="DEXDc"/>
    <property type="match status" value="1"/>
</dbReference>
<evidence type="ECO:0000313" key="11">
    <source>
        <dbReference type="Proteomes" id="UP001161247"/>
    </source>
</evidence>